<dbReference type="NCBIfam" id="TIGR00696">
    <property type="entry name" value="wecG_tagA_cpsF"/>
    <property type="match status" value="1"/>
</dbReference>
<dbReference type="Pfam" id="PF03808">
    <property type="entry name" value="Glyco_tran_WecG"/>
    <property type="match status" value="1"/>
</dbReference>
<proteinExistence type="predicted"/>
<dbReference type="Proteomes" id="UP000050413">
    <property type="component" value="Unassembled WGS sequence"/>
</dbReference>
<dbReference type="EC" id="2.4.1.252" evidence="4"/>
<comment type="caution">
    <text evidence="4">The sequence shown here is derived from an EMBL/GenBank/DDBJ whole genome shotgun (WGS) entry which is preliminary data.</text>
</comment>
<gene>
    <name evidence="4" type="primary">gumH</name>
    <name evidence="3" type="ORF">Ga0058931_1799</name>
    <name evidence="4" type="ORF">HLUCCA05_04375</name>
</gene>
<evidence type="ECO:0000313" key="4">
    <source>
        <dbReference type="EMBL" id="KPP95915.1"/>
    </source>
</evidence>
<dbReference type="PANTHER" id="PTHR34136">
    <property type="match status" value="1"/>
</dbReference>
<evidence type="ECO:0000256" key="2">
    <source>
        <dbReference type="ARBA" id="ARBA00022679"/>
    </source>
</evidence>
<dbReference type="InterPro" id="IPR004629">
    <property type="entry name" value="WecG_TagA_CpsF"/>
</dbReference>
<evidence type="ECO:0000313" key="3">
    <source>
        <dbReference type="EMBL" id="CUX81498.1"/>
    </source>
</evidence>
<sequence length="287" mass="31563">MHPVFNPYRPSRVLCADNGVTPFDPVTHNREAFRAGAQRRTPHLPTIRLFGLDLVSDIPEHVIDQMLNASQARVAFVNAHSVNVSRSDANYRRALLTAHILLPDGAGMEIAAKTHGMQFMANLNGTDLGPELARALAARGMSLFLLGAAPGVADRAGSKLQQIAPGLRIAGTRDGFDGLRDPQAAIDAINASGADMVWMATGVPHQDLWLAEHASALQPRYVMGVGALLDFLSGRVSRAPLWMRRARLEWLWRLALEPRRMFGRYVIGNVTFLVHTLAHRLRHGRSR</sequence>
<dbReference type="CDD" id="cd06533">
    <property type="entry name" value="Glyco_transf_WecG_TagA"/>
    <property type="match status" value="1"/>
</dbReference>
<dbReference type="STRING" id="1666912.Ga0058931_1799"/>
<dbReference type="EMBL" id="FBYC01000004">
    <property type="protein sequence ID" value="CUX81498.1"/>
    <property type="molecule type" value="Genomic_DNA"/>
</dbReference>
<keyword evidence="1 4" id="KW-0328">Glycosyltransferase</keyword>
<keyword evidence="6" id="KW-1185">Reference proteome</keyword>
<dbReference type="GO" id="GO:0016758">
    <property type="term" value="F:hexosyltransferase activity"/>
    <property type="evidence" value="ECO:0007669"/>
    <property type="project" value="TreeGrafter"/>
</dbReference>
<evidence type="ECO:0000256" key="1">
    <source>
        <dbReference type="ARBA" id="ARBA00022676"/>
    </source>
</evidence>
<accession>A0A0P7W7L4</accession>
<reference evidence="3 6" key="2">
    <citation type="submission" date="2016-01" db="EMBL/GenBank/DDBJ databases">
        <authorList>
            <person name="Varghese N."/>
        </authorList>
    </citation>
    <scope>NUCLEOTIDE SEQUENCE [LARGE SCALE GENOMIC DNA]</scope>
    <source>
        <strain evidence="3 6">HL-91</strain>
    </source>
</reference>
<organism evidence="4 5">
    <name type="scientific">Roseibaca calidilacus</name>
    <dbReference type="NCBI Taxonomy" id="1666912"/>
    <lineage>
        <taxon>Bacteria</taxon>
        <taxon>Pseudomonadati</taxon>
        <taxon>Pseudomonadota</taxon>
        <taxon>Alphaproteobacteria</taxon>
        <taxon>Rhodobacterales</taxon>
        <taxon>Paracoccaceae</taxon>
        <taxon>Roseinatronobacter</taxon>
    </lineage>
</organism>
<dbReference type="EMBL" id="LJSG01000002">
    <property type="protein sequence ID" value="KPP95915.1"/>
    <property type="molecule type" value="Genomic_DNA"/>
</dbReference>
<dbReference type="PANTHER" id="PTHR34136:SF1">
    <property type="entry name" value="UDP-N-ACETYL-D-MANNOSAMINURONIC ACID TRANSFERASE"/>
    <property type="match status" value="1"/>
</dbReference>
<dbReference type="AlphaFoldDB" id="A0A0P7W7L4"/>
<evidence type="ECO:0000313" key="5">
    <source>
        <dbReference type="Proteomes" id="UP000050413"/>
    </source>
</evidence>
<dbReference type="Proteomes" id="UP000182045">
    <property type="component" value="Unassembled WGS sequence"/>
</dbReference>
<name>A0A0P7W7L4_9RHOB</name>
<reference evidence="4 5" key="1">
    <citation type="submission" date="2015-09" db="EMBL/GenBank/DDBJ databases">
        <title>Identification and resolution of microdiversity through metagenomic sequencing of parallel consortia.</title>
        <authorList>
            <person name="Nelson W.C."/>
            <person name="Romine M.F."/>
            <person name="Lindemann S.R."/>
        </authorList>
    </citation>
    <scope>NUCLEOTIDE SEQUENCE [LARGE SCALE GENOMIC DNA]</scope>
    <source>
        <strain evidence="4">HL-91</strain>
    </source>
</reference>
<evidence type="ECO:0000313" key="6">
    <source>
        <dbReference type="Proteomes" id="UP000182045"/>
    </source>
</evidence>
<protein>
    <submittedName>
        <fullName evidence="4">Alpha-1,3-mannosyltransferase</fullName>
        <ecNumber evidence="4">2.4.1.252</ecNumber>
    </submittedName>
    <submittedName>
        <fullName evidence="3">Polymer biosynthesis protein, WecB/TagA/CpsF family</fullName>
    </submittedName>
</protein>
<keyword evidence="2 4" id="KW-0808">Transferase</keyword>